<dbReference type="AlphaFoldDB" id="A0AAN7NIM5"/>
<evidence type="ECO:0000313" key="2">
    <source>
        <dbReference type="Proteomes" id="UP001333110"/>
    </source>
</evidence>
<comment type="caution">
    <text evidence="1">The sequence shown here is derived from an EMBL/GenBank/DDBJ whole genome shotgun (WGS) entry which is preliminary data.</text>
</comment>
<dbReference type="PANTHER" id="PTHR33332">
    <property type="entry name" value="REVERSE TRANSCRIPTASE DOMAIN-CONTAINING PROTEIN"/>
    <property type="match status" value="1"/>
</dbReference>
<sequence length="275" mass="31323">MAGSRSPVEKDLGVLVDKKLNIGQQCGLVAKKTNSLLDCIRKSVASRSREVILPGCSALARPVMWCPVLGSPEKLRELGVCSLEERRLREILSIDVHGKDKRQWAQTETQGIPFKYRKNFFTIRVTRHQNRLPGEDREPQSLLIFKTWYSLNAVDHFCSLEGDSVILEHKSDEEQLRELGLFSLEKRRLRGDLIALYNCLKGDCRETSLQVDKQTKEVKLDKAMGLLDPRMCQLEHFLAQNVLKSGPVLLHIFVNDMKEVMGCAFTEFPLSTKLE</sequence>
<reference evidence="1 2" key="1">
    <citation type="journal article" date="2023" name="J. Hered.">
        <title>Chromosome-level genome of the wood stork (Mycteria americana) provides insight into avian chromosome evolution.</title>
        <authorList>
            <person name="Flamio R. Jr."/>
            <person name="Ramstad K.M."/>
        </authorList>
    </citation>
    <scope>NUCLEOTIDE SEQUENCE [LARGE SCALE GENOMIC DNA]</scope>
    <source>
        <strain evidence="1">JAX WOST 10</strain>
    </source>
</reference>
<evidence type="ECO:0000313" key="1">
    <source>
        <dbReference type="EMBL" id="KAK4816802.1"/>
    </source>
</evidence>
<protein>
    <submittedName>
        <fullName evidence="1">Uncharacterized protein</fullName>
    </submittedName>
</protein>
<dbReference type="Proteomes" id="UP001333110">
    <property type="component" value="Unassembled WGS sequence"/>
</dbReference>
<gene>
    <name evidence="1" type="ORF">QYF61_023489</name>
</gene>
<organism evidence="1 2">
    <name type="scientific">Mycteria americana</name>
    <name type="common">Wood stork</name>
    <dbReference type="NCBI Taxonomy" id="33587"/>
    <lineage>
        <taxon>Eukaryota</taxon>
        <taxon>Metazoa</taxon>
        <taxon>Chordata</taxon>
        <taxon>Craniata</taxon>
        <taxon>Vertebrata</taxon>
        <taxon>Euteleostomi</taxon>
        <taxon>Archelosauria</taxon>
        <taxon>Archosauria</taxon>
        <taxon>Dinosauria</taxon>
        <taxon>Saurischia</taxon>
        <taxon>Theropoda</taxon>
        <taxon>Coelurosauria</taxon>
        <taxon>Aves</taxon>
        <taxon>Neognathae</taxon>
        <taxon>Neoaves</taxon>
        <taxon>Aequornithes</taxon>
        <taxon>Ciconiiformes</taxon>
        <taxon>Ciconiidae</taxon>
        <taxon>Mycteria</taxon>
    </lineage>
</organism>
<dbReference type="EMBL" id="JAUNZN010000009">
    <property type="protein sequence ID" value="KAK4816802.1"/>
    <property type="molecule type" value="Genomic_DNA"/>
</dbReference>
<accession>A0AAN7NIM5</accession>
<keyword evidence="2" id="KW-1185">Reference proteome</keyword>
<proteinExistence type="predicted"/>
<name>A0AAN7NIM5_MYCAM</name>